<feature type="chain" id="PRO_5015660219" evidence="1">
    <location>
        <begin position="20"/>
        <end position="208"/>
    </location>
</feature>
<proteinExistence type="predicted"/>
<organism evidence="2 3">
    <name type="scientific">Mesoplasma corruscae</name>
    <dbReference type="NCBI Taxonomy" id="216874"/>
    <lineage>
        <taxon>Bacteria</taxon>
        <taxon>Bacillati</taxon>
        <taxon>Mycoplasmatota</taxon>
        <taxon>Mollicutes</taxon>
        <taxon>Entomoplasmatales</taxon>
        <taxon>Entomoplasmataceae</taxon>
        <taxon>Mesoplasma</taxon>
    </lineage>
</organism>
<sequence length="208" mass="20934">MKKLLTLLAAVGLTATASAGVVACDTKIKVESIKTAIGSDIKDLADLAAVNSELAAKLKDTTNATLKGVKSLSAVLKDGSTTDVVVTPFANDGYKLSGQSFEIAGAIKAEAVVSTKPVIAAIGDVSMKVGEEVREVIVSLTNPIDGQNISAVSGTPAAATVAVEGSKIKITPVAVGESTITVSYKDAENVTFKVTVADAAAEGNGAEN</sequence>
<comment type="caution">
    <text evidence="2">The sequence shown here is derived from an EMBL/GenBank/DDBJ whole genome shotgun (WGS) entry which is preliminary data.</text>
</comment>
<keyword evidence="1" id="KW-0732">Signal</keyword>
<dbReference type="Proteomes" id="UP000239785">
    <property type="component" value="Unassembled WGS sequence"/>
</dbReference>
<reference evidence="2 3" key="1">
    <citation type="submission" date="2017-11" db="EMBL/GenBank/DDBJ databases">
        <title>Genome sequence of Mesoplasma corruscae ELCA-2 (ATCC 49579).</title>
        <authorList>
            <person name="Lo W.-S."/>
            <person name="Kuo C.-H."/>
        </authorList>
    </citation>
    <scope>NUCLEOTIDE SEQUENCE [LARGE SCALE GENOMIC DNA]</scope>
    <source>
        <strain evidence="2 3">ELCA-2</strain>
    </source>
</reference>
<keyword evidence="3" id="KW-1185">Reference proteome</keyword>
<dbReference type="NCBIfam" id="NF038029">
    <property type="entry name" value="LP_plasma"/>
    <property type="match status" value="1"/>
</dbReference>
<dbReference type="Gene3D" id="2.60.40.10">
    <property type="entry name" value="Immunoglobulins"/>
    <property type="match status" value="1"/>
</dbReference>
<feature type="signal peptide" evidence="1">
    <location>
        <begin position="1"/>
        <end position="19"/>
    </location>
</feature>
<dbReference type="InterPro" id="IPR054816">
    <property type="entry name" value="Lipoprotein_mollicutes-type_CS"/>
</dbReference>
<evidence type="ECO:0000313" key="2">
    <source>
        <dbReference type="EMBL" id="PPE06229.1"/>
    </source>
</evidence>
<protein>
    <submittedName>
        <fullName evidence="2">Uncharacterized protein</fullName>
    </submittedName>
</protein>
<evidence type="ECO:0000256" key="1">
    <source>
        <dbReference type="SAM" id="SignalP"/>
    </source>
</evidence>
<evidence type="ECO:0000313" key="3">
    <source>
        <dbReference type="Proteomes" id="UP000239785"/>
    </source>
</evidence>
<dbReference type="InterPro" id="IPR013783">
    <property type="entry name" value="Ig-like_fold"/>
</dbReference>
<accession>A0A2S5RFX1</accession>
<dbReference type="PROSITE" id="PS51257">
    <property type="entry name" value="PROKAR_LIPOPROTEIN"/>
    <property type="match status" value="1"/>
</dbReference>
<name>A0A2S5RFX1_9MOLU</name>
<gene>
    <name evidence="2" type="ORF">MCORR_v1c05330</name>
</gene>
<dbReference type="RefSeq" id="WP_104208070.1">
    <property type="nucleotide sequence ID" value="NZ_PHNF01000002.1"/>
</dbReference>
<dbReference type="EMBL" id="PHNF01000002">
    <property type="protein sequence ID" value="PPE06229.1"/>
    <property type="molecule type" value="Genomic_DNA"/>
</dbReference>
<dbReference type="AlphaFoldDB" id="A0A2S5RFX1"/>